<name>K9U8P0_CHRTP</name>
<geneLocation type="plasmid" evidence="2 3">
    <name>pCHRO.01</name>
</geneLocation>
<feature type="compositionally biased region" description="Low complexity" evidence="1">
    <location>
        <begin position="326"/>
        <end position="335"/>
    </location>
</feature>
<accession>K9U8P0</accession>
<keyword evidence="3" id="KW-1185">Reference proteome</keyword>
<proteinExistence type="predicted"/>
<dbReference type="KEGG" id="cthe:Chro_5862"/>
<dbReference type="InParanoid" id="K9U8P0"/>
<dbReference type="HOGENOM" id="CLU_340372_0_0_3"/>
<evidence type="ECO:0000256" key="1">
    <source>
        <dbReference type="SAM" id="MobiDB-lite"/>
    </source>
</evidence>
<gene>
    <name evidence="2" type="ORF">Chro_5862</name>
</gene>
<reference evidence="2 3" key="1">
    <citation type="submission" date="2012-06" db="EMBL/GenBank/DDBJ databases">
        <title>Finished plasmid 1 of genome of Chroococcidiopsis thermalis PCC 7203.</title>
        <authorList>
            <consortium name="US DOE Joint Genome Institute"/>
            <person name="Gugger M."/>
            <person name="Coursin T."/>
            <person name="Rippka R."/>
            <person name="Tandeau De Marsac N."/>
            <person name="Huntemann M."/>
            <person name="Wei C.-L."/>
            <person name="Han J."/>
            <person name="Detter J.C."/>
            <person name="Han C."/>
            <person name="Tapia R."/>
            <person name="Davenport K."/>
            <person name="Daligault H."/>
            <person name="Erkkila T."/>
            <person name="Gu W."/>
            <person name="Munk A.C.C."/>
            <person name="Teshima H."/>
            <person name="Xu Y."/>
            <person name="Chain P."/>
            <person name="Chen A."/>
            <person name="Krypides N."/>
            <person name="Mavromatis K."/>
            <person name="Markowitz V."/>
            <person name="Szeto E."/>
            <person name="Ivanova N."/>
            <person name="Mikhailova N."/>
            <person name="Ovchinnikova G."/>
            <person name="Pagani I."/>
            <person name="Pati A."/>
            <person name="Goodwin L."/>
            <person name="Peters L."/>
            <person name="Pitluck S."/>
            <person name="Woyke T."/>
            <person name="Kerfeld C."/>
        </authorList>
    </citation>
    <scope>NUCLEOTIDE SEQUENCE [LARGE SCALE GENOMIC DNA]</scope>
    <source>
        <strain evidence="2 3">PCC 7203</strain>
        <plasmid evidence="2 3">pCHRO.01</plasmid>
    </source>
</reference>
<evidence type="ECO:0000313" key="2">
    <source>
        <dbReference type="EMBL" id="AFY91200.1"/>
    </source>
</evidence>
<evidence type="ECO:0000313" key="3">
    <source>
        <dbReference type="Proteomes" id="UP000010384"/>
    </source>
</evidence>
<dbReference type="Proteomes" id="UP000010384">
    <property type="component" value="Plasmid pCHRO.01"/>
</dbReference>
<dbReference type="EMBL" id="CP003598">
    <property type="protein sequence ID" value="AFY91200.1"/>
    <property type="molecule type" value="Genomic_DNA"/>
</dbReference>
<feature type="compositionally biased region" description="Polar residues" evidence="1">
    <location>
        <begin position="308"/>
        <end position="325"/>
    </location>
</feature>
<dbReference type="RefSeq" id="WP_015163137.1">
    <property type="nucleotide sequence ID" value="NC_019699.1"/>
</dbReference>
<sequence length="766" mass="86220">MYDERATELGNYYTRMTDKSVETLYSMGREITNSITEIVKLIFEKLRENKEEQPEQLDRVRVDIGSDVYVLSRERDLPDAWKWEKLDSVASQYQAEAPTEFQLQAISQRLAADVADGISQTDDRQPCLQIVGTTESGKEVVLYTQDETGNCKTNLATQLLTPEELAGLSNCTANVQQPLVAAGSALSLEDRLEGASSQSNLSAAERLDSKDLLSLKQELESNLVLAVKLMATRNQKAEELTKLSKDVAANESSERLREVVKDLASIDRRIANVFLESAATIKNYQQQLNELSSKLVLEDRNSERDRPSASQNSATLENTASSQPRQVSQEQNQNSVVPKTAVEYTYKQVLDSPKIQPGTKQWVRQLHIPIYKILSQKLERQRFASENKRIAKTSAALLKRYGQIQTDGSLLYRSDAFAIIKQGEKFTIHRRQDELQGFKQPLMEFKLERNGTPKITGRSKEMLPAERQEFVMVAERLADQKTLRSLSTSDLRDVANTLGSLAPAGTLSTLESFKQVELLGTLNGILQKAKTDKLTVGELTIVRRRDPEHNKASLSLYKTTINGDRQGLFEFQLEKKSDGISQEITKMNISEQDINYIKLMAQKAQLFDLEQLFNGANSSSVPTDRSQQQLNENQEIKGIGELALTLHPFLAQEWNNIQREGQPSSNAMMQENDEINQKIRANSGKLSVAEQREIYFKIVAAKVAESESKGEKGIDLIPLKQIMKDLQQQRQQVIQQTYTPKSEIYLDSKVADRTNGVASKSRDLSL</sequence>
<dbReference type="OrthoDB" id="503213at2"/>
<organism evidence="2 3">
    <name type="scientific">Chroococcidiopsis thermalis (strain PCC 7203)</name>
    <dbReference type="NCBI Taxonomy" id="251229"/>
    <lineage>
        <taxon>Bacteria</taxon>
        <taxon>Bacillati</taxon>
        <taxon>Cyanobacteriota</taxon>
        <taxon>Cyanophyceae</taxon>
        <taxon>Chroococcidiopsidales</taxon>
        <taxon>Chroococcidiopsidaceae</taxon>
        <taxon>Chroococcidiopsis</taxon>
    </lineage>
</organism>
<dbReference type="AlphaFoldDB" id="K9U8P0"/>
<protein>
    <submittedName>
        <fullName evidence="2">Uncharacterized protein</fullName>
    </submittedName>
</protein>
<keyword evidence="2" id="KW-0614">Plasmid</keyword>
<feature type="region of interest" description="Disordered" evidence="1">
    <location>
        <begin position="299"/>
        <end position="335"/>
    </location>
</feature>